<evidence type="ECO:0000313" key="2">
    <source>
        <dbReference type="Proteomes" id="UP000291084"/>
    </source>
</evidence>
<feature type="non-terminal residue" evidence="1">
    <location>
        <position position="1"/>
    </location>
</feature>
<sequence>FFSKPYFLAHNHFPQPYLFPWNPTLPRALLLEIGRPLNPTIPCLDSCADGWNGSGEGCEGRRGIRWSERRSTFLRNRSSKTRKAP</sequence>
<reference evidence="1 2" key="1">
    <citation type="journal article" date="2015" name="Sci. Rep.">
        <title>The power of single molecule real-time sequencing technology in the de novo assembly of a eukaryotic genome.</title>
        <authorList>
            <person name="Sakai H."/>
            <person name="Naito K."/>
            <person name="Ogiso-Tanaka E."/>
            <person name="Takahashi Y."/>
            <person name="Iseki K."/>
            <person name="Muto C."/>
            <person name="Satou K."/>
            <person name="Teruya K."/>
            <person name="Shiroma A."/>
            <person name="Shimoji M."/>
            <person name="Hirano T."/>
            <person name="Itoh T."/>
            <person name="Kaga A."/>
            <person name="Tomooka N."/>
        </authorList>
    </citation>
    <scope>NUCLEOTIDE SEQUENCE [LARGE SCALE GENOMIC DNA]</scope>
    <source>
        <strain evidence="2">cv. Shumari</strain>
    </source>
</reference>
<protein>
    <submittedName>
        <fullName evidence="1">Uncharacterized protein</fullName>
    </submittedName>
</protein>
<accession>A0A0S3T6T9</accession>
<dbReference type="Proteomes" id="UP000291084">
    <property type="component" value="Chromosome 11"/>
</dbReference>
<dbReference type="EMBL" id="AP015044">
    <property type="protein sequence ID" value="BAU00974.1"/>
    <property type="molecule type" value="Genomic_DNA"/>
</dbReference>
<keyword evidence="2" id="KW-1185">Reference proteome</keyword>
<name>A0A0S3T6T9_PHAAN</name>
<proteinExistence type="predicted"/>
<gene>
    <name evidence="1" type="primary">Vigan.11G012100</name>
    <name evidence="1" type="ORF">VIGAN_11012100</name>
</gene>
<dbReference type="AlphaFoldDB" id="A0A0S3T6T9"/>
<organism evidence="1 2">
    <name type="scientific">Vigna angularis var. angularis</name>
    <dbReference type="NCBI Taxonomy" id="157739"/>
    <lineage>
        <taxon>Eukaryota</taxon>
        <taxon>Viridiplantae</taxon>
        <taxon>Streptophyta</taxon>
        <taxon>Embryophyta</taxon>
        <taxon>Tracheophyta</taxon>
        <taxon>Spermatophyta</taxon>
        <taxon>Magnoliopsida</taxon>
        <taxon>eudicotyledons</taxon>
        <taxon>Gunneridae</taxon>
        <taxon>Pentapetalae</taxon>
        <taxon>rosids</taxon>
        <taxon>fabids</taxon>
        <taxon>Fabales</taxon>
        <taxon>Fabaceae</taxon>
        <taxon>Papilionoideae</taxon>
        <taxon>50 kb inversion clade</taxon>
        <taxon>NPAAA clade</taxon>
        <taxon>indigoferoid/millettioid clade</taxon>
        <taxon>Phaseoleae</taxon>
        <taxon>Vigna</taxon>
    </lineage>
</organism>
<evidence type="ECO:0000313" key="1">
    <source>
        <dbReference type="EMBL" id="BAU00974.1"/>
    </source>
</evidence>